<dbReference type="AlphaFoldDB" id="T0QQ18"/>
<keyword evidence="1" id="KW-0433">Leucine-rich repeat</keyword>
<dbReference type="STRING" id="1156394.T0QQ18"/>
<dbReference type="InterPro" id="IPR055414">
    <property type="entry name" value="LRR_R13L4/SHOC2-like"/>
</dbReference>
<dbReference type="InParanoid" id="T0QQ18"/>
<feature type="region of interest" description="Disordered" evidence="3">
    <location>
        <begin position="635"/>
        <end position="683"/>
    </location>
</feature>
<organism evidence="5 6">
    <name type="scientific">Saprolegnia diclina (strain VS20)</name>
    <dbReference type="NCBI Taxonomy" id="1156394"/>
    <lineage>
        <taxon>Eukaryota</taxon>
        <taxon>Sar</taxon>
        <taxon>Stramenopiles</taxon>
        <taxon>Oomycota</taxon>
        <taxon>Saprolegniomycetes</taxon>
        <taxon>Saprolegniales</taxon>
        <taxon>Saprolegniaceae</taxon>
        <taxon>Saprolegnia</taxon>
    </lineage>
</organism>
<dbReference type="InterPro" id="IPR050216">
    <property type="entry name" value="LRR_domain-containing"/>
</dbReference>
<feature type="compositionally biased region" description="Low complexity" evidence="3">
    <location>
        <begin position="654"/>
        <end position="669"/>
    </location>
</feature>
<dbReference type="PANTHER" id="PTHR48051">
    <property type="match status" value="1"/>
</dbReference>
<evidence type="ECO:0000256" key="3">
    <source>
        <dbReference type="SAM" id="MobiDB-lite"/>
    </source>
</evidence>
<dbReference type="InterPro" id="IPR032675">
    <property type="entry name" value="LRR_dom_sf"/>
</dbReference>
<dbReference type="FunFam" id="3.80.10.10:FF:000116">
    <property type="entry name" value="Leucine-rich repeat-containing protein 40"/>
    <property type="match status" value="1"/>
</dbReference>
<evidence type="ECO:0000256" key="2">
    <source>
        <dbReference type="ARBA" id="ARBA00022737"/>
    </source>
</evidence>
<name>T0QQ18_SAPDV</name>
<accession>T0QQ18</accession>
<dbReference type="OMA" id="HNAIPSI"/>
<dbReference type="PANTHER" id="PTHR48051:SF1">
    <property type="entry name" value="RAS SUPPRESSOR PROTEIN 1"/>
    <property type="match status" value="1"/>
</dbReference>
<dbReference type="VEuPathDB" id="FungiDB:SDRG_06676"/>
<sequence length="720" mass="78272">MHTVAAKRAFRAAQDARADGLVDGGGSKKAFRQARKSGFLSLPARGLATFPDEACHLQDSMDPDEKVWECVDLVKIDLSHNEITAVPHSIALVTGLLWLKLCQNKLTSLPPELFSLSTLAFLDVSNNALSGGFTEKLGQLTQLKEIILSGNKLTTLPDSIEQLQALEVLRVDDNLLRALPTTLGGLQKLTVLTAPGNQLESVPESMSQLRALANLDLSKNKLSSLQGCLQQTRSLKFLDLRQNRLVRFPELPLEACSVDQLFLGFNLLESIDETSLVRAQHHLTVLDLRDNKLTAVPDGLAQLYRLKTLDLSNNDLSDLPPGLGYLKGLNHILVDGNSMRAIRRSVLSAGCEALKKYLRTRGKPPVGVDAMDEETDEFTLQAPSASGVDNHVFMEAAASGSLDLTSQRLSAVPQEVWSFEPLTSSLTSLTLSKTGLCALPDELGLCLQITTLVAEDCRLEALPTSVLGLPHLVYLRLRKNSLTEHTFAGAFHARMKLKELDVRNNALSMLPANLHQLSSLNTLLLSFNRLSTLAGMPWRLMKALSIVSASDNKLTDLGTIFEAPTLSSLSVENNSLQAIPAELGLCPKLKALYISGNPQRTVRIATVNKGTDEIMSYLKNKLLPEEIAQILATRDCNAQGDPPPPSPVHDHLQRTSPPAASPAAVTRTTTPREPEASPYDGPIAALEAQLEDPGLSAAKRYALKKDLAKARAEKLRSSRK</sequence>
<reference evidence="5 6" key="1">
    <citation type="submission" date="2012-04" db="EMBL/GenBank/DDBJ databases">
        <title>The Genome Sequence of Saprolegnia declina VS20.</title>
        <authorList>
            <consortium name="The Broad Institute Genome Sequencing Platform"/>
            <person name="Russ C."/>
            <person name="Nusbaum C."/>
            <person name="Tyler B."/>
            <person name="van West P."/>
            <person name="Dieguez-Uribeondo J."/>
            <person name="de Bruijn I."/>
            <person name="Tripathy S."/>
            <person name="Jiang R."/>
            <person name="Young S.K."/>
            <person name="Zeng Q."/>
            <person name="Gargeya S."/>
            <person name="Fitzgerald M."/>
            <person name="Haas B."/>
            <person name="Abouelleil A."/>
            <person name="Alvarado L."/>
            <person name="Arachchi H.M."/>
            <person name="Berlin A."/>
            <person name="Chapman S.B."/>
            <person name="Goldberg J."/>
            <person name="Griggs A."/>
            <person name="Gujja S."/>
            <person name="Hansen M."/>
            <person name="Howarth C."/>
            <person name="Imamovic A."/>
            <person name="Larimer J."/>
            <person name="McCowen C."/>
            <person name="Montmayeur A."/>
            <person name="Murphy C."/>
            <person name="Neiman D."/>
            <person name="Pearson M."/>
            <person name="Priest M."/>
            <person name="Roberts A."/>
            <person name="Saif S."/>
            <person name="Shea T."/>
            <person name="Sisk P."/>
            <person name="Sykes S."/>
            <person name="Wortman J."/>
            <person name="Nusbaum C."/>
            <person name="Birren B."/>
        </authorList>
    </citation>
    <scope>NUCLEOTIDE SEQUENCE [LARGE SCALE GENOMIC DNA]</scope>
    <source>
        <strain evidence="5 6">VS20</strain>
    </source>
</reference>
<dbReference type="Gene3D" id="3.80.10.10">
    <property type="entry name" value="Ribonuclease Inhibitor"/>
    <property type="match status" value="2"/>
</dbReference>
<evidence type="ECO:0000313" key="6">
    <source>
        <dbReference type="Proteomes" id="UP000030762"/>
    </source>
</evidence>
<keyword evidence="2" id="KW-0677">Repeat</keyword>
<proteinExistence type="predicted"/>
<dbReference type="PRINTS" id="PR00019">
    <property type="entry name" value="LEURICHRPT"/>
</dbReference>
<dbReference type="GeneID" id="19947403"/>
<evidence type="ECO:0000259" key="4">
    <source>
        <dbReference type="Pfam" id="PF23598"/>
    </source>
</evidence>
<keyword evidence="6" id="KW-1185">Reference proteome</keyword>
<dbReference type="SMART" id="SM00369">
    <property type="entry name" value="LRR_TYP"/>
    <property type="match status" value="11"/>
</dbReference>
<dbReference type="InterPro" id="IPR001611">
    <property type="entry name" value="Leu-rich_rpt"/>
</dbReference>
<gene>
    <name evidence="5" type="ORF">SDRG_06676</name>
</gene>
<dbReference type="OrthoDB" id="660555at2759"/>
<dbReference type="eggNOG" id="KOG0472">
    <property type="taxonomic scope" value="Eukaryota"/>
</dbReference>
<protein>
    <recommendedName>
        <fullName evidence="4">Disease resistance R13L4/SHOC-2-like LRR domain-containing protein</fullName>
    </recommendedName>
</protein>
<dbReference type="Pfam" id="PF23598">
    <property type="entry name" value="LRR_14"/>
    <property type="match status" value="1"/>
</dbReference>
<feature type="domain" description="Disease resistance R13L4/SHOC-2-like LRR" evidence="4">
    <location>
        <begin position="135"/>
        <end position="240"/>
    </location>
</feature>
<dbReference type="PROSITE" id="PS51450">
    <property type="entry name" value="LRR"/>
    <property type="match status" value="3"/>
</dbReference>
<dbReference type="RefSeq" id="XP_008610692.1">
    <property type="nucleotide sequence ID" value="XM_008612470.1"/>
</dbReference>
<dbReference type="GO" id="GO:0005737">
    <property type="term" value="C:cytoplasm"/>
    <property type="evidence" value="ECO:0007669"/>
    <property type="project" value="TreeGrafter"/>
</dbReference>
<evidence type="ECO:0000313" key="5">
    <source>
        <dbReference type="EMBL" id="EQC35930.1"/>
    </source>
</evidence>
<dbReference type="InterPro" id="IPR003591">
    <property type="entry name" value="Leu-rich_rpt_typical-subtyp"/>
</dbReference>
<dbReference type="Proteomes" id="UP000030762">
    <property type="component" value="Unassembled WGS sequence"/>
</dbReference>
<dbReference type="EMBL" id="JH767149">
    <property type="protein sequence ID" value="EQC35930.1"/>
    <property type="molecule type" value="Genomic_DNA"/>
</dbReference>
<evidence type="ECO:0000256" key="1">
    <source>
        <dbReference type="ARBA" id="ARBA00022614"/>
    </source>
</evidence>
<dbReference type="SMART" id="SM00364">
    <property type="entry name" value="LRR_BAC"/>
    <property type="match status" value="10"/>
</dbReference>
<dbReference type="Pfam" id="PF13855">
    <property type="entry name" value="LRR_8"/>
    <property type="match status" value="2"/>
</dbReference>
<dbReference type="SUPFAM" id="SSF52058">
    <property type="entry name" value="L domain-like"/>
    <property type="match status" value="2"/>
</dbReference>